<dbReference type="Proteomes" id="UP000703661">
    <property type="component" value="Unassembled WGS sequence"/>
</dbReference>
<name>A0A9P6MJI5_9FUNG</name>
<evidence type="ECO:0000313" key="1">
    <source>
        <dbReference type="EMBL" id="KAG0005157.1"/>
    </source>
</evidence>
<gene>
    <name evidence="1" type="ORF">BGZ80_005501</name>
</gene>
<dbReference type="AlphaFoldDB" id="A0A9P6MJI5"/>
<keyword evidence="2" id="KW-1185">Reference proteome</keyword>
<evidence type="ECO:0000313" key="2">
    <source>
        <dbReference type="Proteomes" id="UP000703661"/>
    </source>
</evidence>
<sequence>MSASGCLNATIYISGSGSQVALGSHSQESLRLLPFTAFRCPTVAPADQDVLQPLTLQKISDLPKCLAGPHEAYGFYTLDDSDPSDDNERFLTFEKGLISVYSVLHNWKRCFTLDLTGGLTREVKFCKDVQGGLFCTRDMEYGVLSIYELSSGMRISSFDVGHTGEMM</sequence>
<comment type="caution">
    <text evidence="1">The sequence shown here is derived from an EMBL/GenBank/DDBJ whole genome shotgun (WGS) entry which is preliminary data.</text>
</comment>
<accession>A0A9P6MJI5</accession>
<organism evidence="1 2">
    <name type="scientific">Entomortierella chlamydospora</name>
    <dbReference type="NCBI Taxonomy" id="101097"/>
    <lineage>
        <taxon>Eukaryota</taxon>
        <taxon>Fungi</taxon>
        <taxon>Fungi incertae sedis</taxon>
        <taxon>Mucoromycota</taxon>
        <taxon>Mortierellomycotina</taxon>
        <taxon>Mortierellomycetes</taxon>
        <taxon>Mortierellales</taxon>
        <taxon>Mortierellaceae</taxon>
        <taxon>Entomortierella</taxon>
    </lineage>
</organism>
<dbReference type="EMBL" id="JAAAID010002707">
    <property type="protein sequence ID" value="KAG0005157.1"/>
    <property type="molecule type" value="Genomic_DNA"/>
</dbReference>
<proteinExistence type="predicted"/>
<reference evidence="1" key="1">
    <citation type="journal article" date="2020" name="Fungal Divers.">
        <title>Resolving the Mortierellaceae phylogeny through synthesis of multi-gene phylogenetics and phylogenomics.</title>
        <authorList>
            <person name="Vandepol N."/>
            <person name="Liber J."/>
            <person name="Desiro A."/>
            <person name="Na H."/>
            <person name="Kennedy M."/>
            <person name="Barry K."/>
            <person name="Grigoriev I.V."/>
            <person name="Miller A.N."/>
            <person name="O'Donnell K."/>
            <person name="Stajich J.E."/>
            <person name="Bonito G."/>
        </authorList>
    </citation>
    <scope>NUCLEOTIDE SEQUENCE</scope>
    <source>
        <strain evidence="1">NRRL 2769</strain>
    </source>
</reference>
<protein>
    <submittedName>
        <fullName evidence="1">Uncharacterized protein</fullName>
    </submittedName>
</protein>
<feature type="non-terminal residue" evidence="1">
    <location>
        <position position="167"/>
    </location>
</feature>